<dbReference type="AlphaFoldDB" id="A0A897NVF4"/>
<dbReference type="SMART" id="SM01133">
    <property type="entry name" value="DeoC"/>
    <property type="match status" value="1"/>
</dbReference>
<dbReference type="InterPro" id="IPR013785">
    <property type="entry name" value="Aldolase_TIM"/>
</dbReference>
<organism evidence="3 4">
    <name type="scientific">Halapricum desulfuricans</name>
    <dbReference type="NCBI Taxonomy" id="2841257"/>
    <lineage>
        <taxon>Archaea</taxon>
        <taxon>Methanobacteriati</taxon>
        <taxon>Methanobacteriota</taxon>
        <taxon>Stenosarchaea group</taxon>
        <taxon>Halobacteria</taxon>
        <taxon>Halobacteriales</taxon>
        <taxon>Haloarculaceae</taxon>
        <taxon>Halapricum</taxon>
    </lineage>
</organism>
<keyword evidence="4" id="KW-1185">Reference proteome</keyword>
<gene>
    <name evidence="3" type="primary">fbaB</name>
    <name evidence="3" type="ORF">HSEST_3150</name>
</gene>
<dbReference type="EC" id="4.1.2.13" evidence="2"/>
<dbReference type="PANTHER" id="PTHR47916">
    <property type="entry name" value="FRUCTOSE-BISPHOSPHATE ALDOLASE CLASS 1"/>
    <property type="match status" value="1"/>
</dbReference>
<accession>A0A897NVF4</accession>
<dbReference type="Proteomes" id="UP000663292">
    <property type="component" value="Plasmid pHSR-Est01"/>
</dbReference>
<evidence type="ECO:0000256" key="1">
    <source>
        <dbReference type="ARBA" id="ARBA00008116"/>
    </source>
</evidence>
<proteinExistence type="inferred from homology"/>
<dbReference type="InterPro" id="IPR002915">
    <property type="entry name" value="DeoC/FbaB/LacD_aldolase"/>
</dbReference>
<evidence type="ECO:0000313" key="3">
    <source>
        <dbReference type="EMBL" id="QSG16414.1"/>
    </source>
</evidence>
<geneLocation type="plasmid" evidence="3 4">
    <name>pHSR-Est01</name>
</geneLocation>
<dbReference type="GeneID" id="68859528"/>
<protein>
    <recommendedName>
        <fullName evidence="2">fructose-bisphosphate aldolase</fullName>
        <ecNumber evidence="2">4.1.2.13</ecNumber>
    </recommendedName>
</protein>
<dbReference type="Gene3D" id="3.20.20.70">
    <property type="entry name" value="Aldolase class I"/>
    <property type="match status" value="1"/>
</dbReference>
<keyword evidence="3" id="KW-0456">Lyase</keyword>
<keyword evidence="3" id="KW-0614">Plasmid</keyword>
<dbReference type="EMBL" id="CP064792">
    <property type="protein sequence ID" value="QSG16414.1"/>
    <property type="molecule type" value="Genomic_DNA"/>
</dbReference>
<sequence>MTIETETGVIVALDHGLHWGTFAGFEDYRGTLETVLDGEPDGILGSVPFLNRFQNVLDASPTTTRVGTLDVIHDSTIPGDADRAEIHRQAFSLEEAARVGADAVKVCVVYGREDPDVLGDNVEFAARIAENGRKHGLDVVLEQVLWGNRIEDEQDPNLIEHAARLGVELGADALKLYYPGKEKLDAITATTPCPVFVAGGVQTDDLREFLEMTRDAIDAGASGVTYGRNVWQHDDPAAMVRALKAIVNDDASPDAALTHLG</sequence>
<evidence type="ECO:0000313" key="4">
    <source>
        <dbReference type="Proteomes" id="UP000663292"/>
    </source>
</evidence>
<comment type="similarity">
    <text evidence="1">Belongs to the DeoC/FbaB aldolase family.</text>
</comment>
<dbReference type="PANTHER" id="PTHR47916:SF1">
    <property type="entry name" value="3-HYDROXY-5-PHOSPHONOOXYPENTANE-2,4-DIONE THIOLASE"/>
    <property type="match status" value="1"/>
</dbReference>
<evidence type="ECO:0000256" key="2">
    <source>
        <dbReference type="ARBA" id="ARBA00013068"/>
    </source>
</evidence>
<reference evidence="3 4" key="1">
    <citation type="submission" date="2020-11" db="EMBL/GenBank/DDBJ databases">
        <title>Carbohydrate-dependent, anaerobic sulfur respiration: A novel catabolism in halophilic archaea.</title>
        <authorList>
            <person name="Sorokin D.Y."/>
            <person name="Messina E."/>
            <person name="Smedile F."/>
            <person name="La Cono V."/>
            <person name="Hallsworth J.E."/>
            <person name="Yakimov M.M."/>
        </authorList>
    </citation>
    <scope>NUCLEOTIDE SEQUENCE [LARGE SCALE GENOMIC DNA]</scope>
    <source>
        <strain evidence="3 4">HSR-Est</strain>
        <plasmid evidence="3 4">pHSR-Est01</plasmid>
    </source>
</reference>
<dbReference type="SUPFAM" id="SSF51569">
    <property type="entry name" value="Aldolase"/>
    <property type="match status" value="1"/>
</dbReference>
<dbReference type="PIRSF" id="PIRSF038992">
    <property type="entry name" value="Aldolase_Ia"/>
    <property type="match status" value="1"/>
</dbReference>
<dbReference type="GO" id="GO:0004332">
    <property type="term" value="F:fructose-bisphosphate aldolase activity"/>
    <property type="evidence" value="ECO:0007669"/>
    <property type="project" value="UniProtKB-EC"/>
</dbReference>
<dbReference type="InterPro" id="IPR050456">
    <property type="entry name" value="DeoC/FbaB_aldolase"/>
</dbReference>
<name>A0A897NVF4_9EURY</name>
<dbReference type="RefSeq" id="WP_229123070.1">
    <property type="nucleotide sequence ID" value="NZ_CP064792.1"/>
</dbReference>
<dbReference type="InterPro" id="IPR041720">
    <property type="entry name" value="FbaB-like"/>
</dbReference>
<dbReference type="Pfam" id="PF01791">
    <property type="entry name" value="DeoC"/>
    <property type="match status" value="1"/>
</dbReference>